<dbReference type="Pfam" id="PF13505">
    <property type="entry name" value="OMP_b-brl"/>
    <property type="match status" value="1"/>
</dbReference>
<proteinExistence type="predicted"/>
<dbReference type="Gene3D" id="2.40.160.20">
    <property type="match status" value="1"/>
</dbReference>
<dbReference type="EMBL" id="BMXE01000005">
    <property type="protein sequence ID" value="GHB39279.1"/>
    <property type="molecule type" value="Genomic_DNA"/>
</dbReference>
<comment type="caution">
    <text evidence="4">The sequence shown here is derived from an EMBL/GenBank/DDBJ whole genome shotgun (WGS) entry which is preliminary data.</text>
</comment>
<gene>
    <name evidence="4" type="ORF">GCM10007094_30940</name>
</gene>
<dbReference type="RefSeq" id="WP_189437684.1">
    <property type="nucleotide sequence ID" value="NZ_BMXE01000005.1"/>
</dbReference>
<evidence type="ECO:0000313" key="4">
    <source>
        <dbReference type="EMBL" id="GHB39279.1"/>
    </source>
</evidence>
<accession>A0ABQ3EH19</accession>
<dbReference type="Proteomes" id="UP000637980">
    <property type="component" value="Unassembled WGS sequence"/>
</dbReference>
<reference evidence="5" key="1">
    <citation type="journal article" date="2019" name="Int. J. Syst. Evol. Microbiol.">
        <title>The Global Catalogue of Microorganisms (GCM) 10K type strain sequencing project: providing services to taxonomists for standard genome sequencing and annotation.</title>
        <authorList>
            <consortium name="The Broad Institute Genomics Platform"/>
            <consortium name="The Broad Institute Genome Sequencing Center for Infectious Disease"/>
            <person name="Wu L."/>
            <person name="Ma J."/>
        </authorList>
    </citation>
    <scope>NUCLEOTIDE SEQUENCE [LARGE SCALE GENOMIC DNA]</scope>
    <source>
        <strain evidence="5">KCTC 12861</strain>
    </source>
</reference>
<organism evidence="4 5">
    <name type="scientific">Pseudovibrio japonicus</name>
    <dbReference type="NCBI Taxonomy" id="366534"/>
    <lineage>
        <taxon>Bacteria</taxon>
        <taxon>Pseudomonadati</taxon>
        <taxon>Pseudomonadota</taxon>
        <taxon>Alphaproteobacteria</taxon>
        <taxon>Hyphomicrobiales</taxon>
        <taxon>Stappiaceae</taxon>
        <taxon>Pseudovibrio</taxon>
    </lineage>
</organism>
<evidence type="ECO:0000256" key="2">
    <source>
        <dbReference type="SAM" id="SignalP"/>
    </source>
</evidence>
<keyword evidence="5" id="KW-1185">Reference proteome</keyword>
<feature type="signal peptide" evidence="2">
    <location>
        <begin position="1"/>
        <end position="23"/>
    </location>
</feature>
<feature type="domain" description="Outer membrane protein beta-barrel" evidence="3">
    <location>
        <begin position="43"/>
        <end position="248"/>
    </location>
</feature>
<feature type="chain" id="PRO_5045870796" evidence="2">
    <location>
        <begin position="24"/>
        <end position="269"/>
    </location>
</feature>
<dbReference type="InterPro" id="IPR027385">
    <property type="entry name" value="Beta-barrel_OMP"/>
</dbReference>
<dbReference type="SUPFAM" id="SSF56925">
    <property type="entry name" value="OMPA-like"/>
    <property type="match status" value="1"/>
</dbReference>
<protein>
    <submittedName>
        <fullName evidence="4">HEAT resistant agglutinin 1 protein</fullName>
    </submittedName>
</protein>
<evidence type="ECO:0000313" key="5">
    <source>
        <dbReference type="Proteomes" id="UP000637980"/>
    </source>
</evidence>
<evidence type="ECO:0000256" key="1">
    <source>
        <dbReference type="ARBA" id="ARBA00022729"/>
    </source>
</evidence>
<keyword evidence="1 2" id="KW-0732">Signal</keyword>
<evidence type="ECO:0000259" key="3">
    <source>
        <dbReference type="Pfam" id="PF13505"/>
    </source>
</evidence>
<sequence length="269" mass="29677">MKYFSNLLSLTAAAVVSSTVAYAADLPAPVFVEEPELPQVEIGGGWYLRGDIGYKIYKSPKTNFASINFKDEELDPTGVVGVGVGYRVNDFLRTDVTLDYEWDSDFTGHVDCPGLCDSSSGRSDEFATLDVWTVLWNAYADLGYYNGFTPYVGAGIGASYVNVKNVRATNADGRRVEYPKGHNWNLSWALMAGTSYEIDENWKIDAGYRYLHIGEVQTKSFDSSGYVTGIKYDKLAAHEVRVGLRYEFGGSADGGYSDVGYDDTLVTKY</sequence>
<dbReference type="InterPro" id="IPR011250">
    <property type="entry name" value="OMP/PagP_B-barrel"/>
</dbReference>
<name>A0ABQ3EH19_9HYPH</name>